<dbReference type="AlphaFoldDB" id="A0A6G9YLQ7"/>
<proteinExistence type="predicted"/>
<accession>A0A6G9YLQ7</accession>
<evidence type="ECO:0000313" key="2">
    <source>
        <dbReference type="Proteomes" id="UP000503540"/>
    </source>
</evidence>
<sequence length="215" mass="23548">MTRTTSSPELLVLHAVRLIGMADDATIAEHTGLDPDEVSELLGDYQAYGWVTRAEFAGTGGWALTDRGRAEDTRRLVEELDKAGARTRLEAAHREFDAPNARLLRACTDWQLRPGAGGRLAANDHSDPDWDAHVLDELSAVADYSKQLIAKLSGELARFAGYDRRFGAALERARAGDERWVAGIGIDSCHVVWMQLHEDLLSTLGISRGAATEPR</sequence>
<dbReference type="RefSeq" id="WP_167476347.1">
    <property type="nucleotide sequence ID" value="NZ_CP046172.1"/>
</dbReference>
<dbReference type="KEGG" id="nah:F5544_30090"/>
<organism evidence="1 2">
    <name type="scientific">Nocardia arthritidis</name>
    <dbReference type="NCBI Taxonomy" id="228602"/>
    <lineage>
        <taxon>Bacteria</taxon>
        <taxon>Bacillati</taxon>
        <taxon>Actinomycetota</taxon>
        <taxon>Actinomycetes</taxon>
        <taxon>Mycobacteriales</taxon>
        <taxon>Nocardiaceae</taxon>
        <taxon>Nocardia</taxon>
    </lineage>
</organism>
<dbReference type="Proteomes" id="UP000503540">
    <property type="component" value="Chromosome"/>
</dbReference>
<dbReference type="EMBL" id="CP046172">
    <property type="protein sequence ID" value="QIS13863.1"/>
    <property type="molecule type" value="Genomic_DNA"/>
</dbReference>
<evidence type="ECO:0000313" key="1">
    <source>
        <dbReference type="EMBL" id="QIS13863.1"/>
    </source>
</evidence>
<protein>
    <submittedName>
        <fullName evidence="1">Transcriptional regulator</fullName>
    </submittedName>
</protein>
<name>A0A6G9YLQ7_9NOCA</name>
<keyword evidence="2" id="KW-1185">Reference proteome</keyword>
<reference evidence="1 2" key="1">
    <citation type="journal article" date="2019" name="ACS Chem. Biol.">
        <title>Identification and Mobilization of a Cryptic Antibiotic Biosynthesis Gene Locus from a Human-Pathogenic Nocardia Isolate.</title>
        <authorList>
            <person name="Herisse M."/>
            <person name="Ishida K."/>
            <person name="Porter J.L."/>
            <person name="Howden B."/>
            <person name="Hertweck C."/>
            <person name="Stinear T.P."/>
            <person name="Pidot S.J."/>
        </authorList>
    </citation>
    <scope>NUCLEOTIDE SEQUENCE [LARGE SCALE GENOMIC DNA]</scope>
    <source>
        <strain evidence="1 2">AUSMDU00012717</strain>
    </source>
</reference>
<gene>
    <name evidence="1" type="ORF">F5544_30090</name>
</gene>